<dbReference type="RefSeq" id="WP_142453934.1">
    <property type="nucleotide sequence ID" value="NZ_FXTP01000005.1"/>
</dbReference>
<dbReference type="EMBL" id="FXTP01000005">
    <property type="protein sequence ID" value="SMO58183.1"/>
    <property type="molecule type" value="Genomic_DNA"/>
</dbReference>
<reference evidence="1 2" key="1">
    <citation type="submission" date="2017-05" db="EMBL/GenBank/DDBJ databases">
        <authorList>
            <person name="Varghese N."/>
            <person name="Submissions S."/>
        </authorList>
    </citation>
    <scope>NUCLEOTIDE SEQUENCE [LARGE SCALE GENOMIC DNA]</scope>
    <source>
        <strain evidence="1 2">DSM 21985</strain>
    </source>
</reference>
<dbReference type="InterPro" id="IPR001969">
    <property type="entry name" value="Aspartic_peptidase_AS"/>
</dbReference>
<keyword evidence="2" id="KW-1185">Reference proteome</keyword>
<dbReference type="Pfam" id="PF13650">
    <property type="entry name" value="Asp_protease_2"/>
    <property type="match status" value="1"/>
</dbReference>
<dbReference type="Proteomes" id="UP000317557">
    <property type="component" value="Unassembled WGS sequence"/>
</dbReference>
<evidence type="ECO:0000313" key="2">
    <source>
        <dbReference type="Proteomes" id="UP000317557"/>
    </source>
</evidence>
<dbReference type="AlphaFoldDB" id="A0A521CFG1"/>
<dbReference type="GO" id="GO:0004190">
    <property type="term" value="F:aspartic-type endopeptidase activity"/>
    <property type="evidence" value="ECO:0007669"/>
    <property type="project" value="InterPro"/>
</dbReference>
<proteinExistence type="predicted"/>
<protein>
    <submittedName>
        <fullName evidence="1">Aspartyl protease</fullName>
    </submittedName>
</protein>
<dbReference type="OrthoDB" id="3521766at2"/>
<dbReference type="InterPro" id="IPR021109">
    <property type="entry name" value="Peptidase_aspartic_dom_sf"/>
</dbReference>
<gene>
    <name evidence="1" type="ORF">SAMN06265219_105107</name>
</gene>
<dbReference type="Gene3D" id="2.40.70.10">
    <property type="entry name" value="Acid Proteases"/>
    <property type="match status" value="2"/>
</dbReference>
<keyword evidence="1" id="KW-0378">Hydrolase</keyword>
<evidence type="ECO:0000313" key="1">
    <source>
        <dbReference type="EMBL" id="SMO58183.1"/>
    </source>
</evidence>
<name>A0A521CFG1_9BACT</name>
<dbReference type="GO" id="GO:0006508">
    <property type="term" value="P:proteolysis"/>
    <property type="evidence" value="ECO:0007669"/>
    <property type="project" value="UniProtKB-KW"/>
</dbReference>
<sequence length="423" mass="47666">MDISNYLLLLLIWTLAFGVIRGQEKSSKEKLVDRIVQSINNQSMEGLKPYLSDDFVISGRYSPISLKILEQLILQLNEQVNDYTWIKSEETLDGSVTHFYRFDYEGMGERQMSFSVNEDGKITEMELVNMKVKTLEEEPEVIKPTEKVIEIPFRLKEKLLLVDATIQGERKTFLFDSGSPRLILNQQHFSTEATDSGATRFSSVEGVHRHINSLDIIELPDFNFHGIRMKNQQVLTADLSHLEATLHTPIVGLIGYEIFEGYDVLFNYGQQKLILIYPDQTKNFIAALSAQLSVSVIPFKLESHLPLFEASASGRQFTLGLDSGASSNLLSLNLIEPLEGSVSELHHTELSGADTNEQMVTKGVLDEIGIGDISYFSVPTIFKDITNLKKAYGDELEGLAGYELLSRQVSLISYSENTLYLFK</sequence>
<dbReference type="PROSITE" id="PS00141">
    <property type="entry name" value="ASP_PROTEASE"/>
    <property type="match status" value="1"/>
</dbReference>
<accession>A0A521CFG1</accession>
<organism evidence="1 2">
    <name type="scientific">Gracilimonas mengyeensis</name>
    <dbReference type="NCBI Taxonomy" id="1302730"/>
    <lineage>
        <taxon>Bacteria</taxon>
        <taxon>Pseudomonadati</taxon>
        <taxon>Balneolota</taxon>
        <taxon>Balneolia</taxon>
        <taxon>Balneolales</taxon>
        <taxon>Balneolaceae</taxon>
        <taxon>Gracilimonas</taxon>
    </lineage>
</organism>
<keyword evidence="1" id="KW-0645">Protease</keyword>